<dbReference type="PANTHER" id="PTHR34473">
    <property type="entry name" value="UPF0699 TRANSMEMBRANE PROTEIN YDBS"/>
    <property type="match status" value="1"/>
</dbReference>
<name>A0A5M4FF92_9ACTN</name>
<feature type="transmembrane region" description="Helical" evidence="1">
    <location>
        <begin position="50"/>
        <end position="70"/>
    </location>
</feature>
<dbReference type="OrthoDB" id="7364633at2"/>
<sequence length="163" mass="17444">MDDLFTPPSGTWQRVSPKLATIRRILILIPSALLVVAGVLLLLLLAGLQWIGGVLIVLALAGAVWGWLWAGRNQRSWGYAENADDLLVTRGVMFKRLVAIPYGRMQFVDVEAGPLARAYGVATVTLHTASPETAADIPGLPAAEATRLRNRLTELGEAHGAGV</sequence>
<evidence type="ECO:0000313" key="3">
    <source>
        <dbReference type="EMBL" id="KAA1398027.1"/>
    </source>
</evidence>
<keyword evidence="4" id="KW-1185">Reference proteome</keyword>
<protein>
    <submittedName>
        <fullName evidence="3">PH domain-containing protein</fullName>
    </submittedName>
</protein>
<keyword evidence="1" id="KW-0472">Membrane</keyword>
<feature type="transmembrane region" description="Helical" evidence="1">
    <location>
        <begin position="25"/>
        <end position="44"/>
    </location>
</feature>
<reference evidence="3" key="1">
    <citation type="submission" date="2019-09" db="EMBL/GenBank/DDBJ databases">
        <authorList>
            <person name="Li J."/>
        </authorList>
    </citation>
    <scope>NUCLEOTIDE SEQUENCE [LARGE SCALE GENOMIC DNA]</scope>
    <source>
        <strain evidence="3">JCM 14732</strain>
    </source>
</reference>
<accession>A0A5M4FF92</accession>
<evidence type="ECO:0000313" key="4">
    <source>
        <dbReference type="Proteomes" id="UP000380867"/>
    </source>
</evidence>
<dbReference type="RefSeq" id="WP_149689462.1">
    <property type="nucleotide sequence ID" value="NZ_SDPQ02000002.1"/>
</dbReference>
<keyword evidence="1" id="KW-1133">Transmembrane helix</keyword>
<evidence type="ECO:0000256" key="1">
    <source>
        <dbReference type="SAM" id="Phobius"/>
    </source>
</evidence>
<comment type="caution">
    <text evidence="3">The sequence shown here is derived from an EMBL/GenBank/DDBJ whole genome shotgun (WGS) entry which is preliminary data.</text>
</comment>
<dbReference type="AlphaFoldDB" id="A0A5M4FF92"/>
<proteinExistence type="predicted"/>
<dbReference type="Proteomes" id="UP000380867">
    <property type="component" value="Unassembled WGS sequence"/>
</dbReference>
<dbReference type="Pfam" id="PF03703">
    <property type="entry name" value="bPH_2"/>
    <property type="match status" value="1"/>
</dbReference>
<organism evidence="3 4">
    <name type="scientific">Aeromicrobium ginsengisoli</name>
    <dbReference type="NCBI Taxonomy" id="363867"/>
    <lineage>
        <taxon>Bacteria</taxon>
        <taxon>Bacillati</taxon>
        <taxon>Actinomycetota</taxon>
        <taxon>Actinomycetes</taxon>
        <taxon>Propionibacteriales</taxon>
        <taxon>Nocardioidaceae</taxon>
        <taxon>Aeromicrobium</taxon>
    </lineage>
</organism>
<gene>
    <name evidence="3" type="ORF">ESP70_011900</name>
</gene>
<evidence type="ECO:0000259" key="2">
    <source>
        <dbReference type="Pfam" id="PF03703"/>
    </source>
</evidence>
<keyword evidence="1" id="KW-0812">Transmembrane</keyword>
<dbReference type="InterPro" id="IPR005182">
    <property type="entry name" value="YdbS-like_PH"/>
</dbReference>
<dbReference type="PANTHER" id="PTHR34473:SF3">
    <property type="entry name" value="TRANSMEMBRANE PROTEIN-RELATED"/>
    <property type="match status" value="1"/>
</dbReference>
<feature type="domain" description="YdbS-like PH" evidence="2">
    <location>
        <begin position="75"/>
        <end position="152"/>
    </location>
</feature>
<dbReference type="EMBL" id="SDPQ02000002">
    <property type="protein sequence ID" value="KAA1398027.1"/>
    <property type="molecule type" value="Genomic_DNA"/>
</dbReference>